<keyword evidence="4 6" id="KW-0274">FAD</keyword>
<sequence>MLVDAGVSQPAELAPDAFRRVFREWLGDNLPPKWTDRPFPQNWPPGDDDAEAVLISREWHQRLYEGGWIAPGWPREHGGLGLPLSLRMVMTEELARAKAPAPVGFQGIDILGPALIAYGTPGQRSRFLPEILSANELWCQGYSEPEAGSDLASLKTRAVREGDHYVVNGQKVWTSYGNRADWCFLLVRTGPADSGKRGISFVLTPMSAKGIEWRPIRQITGERHFGELFLQDVHIPCENLVGAENQGWLVATHSLAHERLLSGNVAAIRSRMDALIDLATRRGATVAARRSIATLEARLLGVHHLQTRALDLASAGASDFAWWASAVKLASTELRQDIAAVATEILGGSAVLGDHPEGEAWRYELLDARAATIYAGTSEIQRTIIAEHGLGLPQG</sequence>
<evidence type="ECO:0000256" key="5">
    <source>
        <dbReference type="ARBA" id="ARBA00023002"/>
    </source>
</evidence>
<dbReference type="InterPro" id="IPR013786">
    <property type="entry name" value="AcylCoA_DH/ox_N"/>
</dbReference>
<feature type="domain" description="Acyl-CoA oxidase/dehydrogenase middle" evidence="8">
    <location>
        <begin position="139"/>
        <end position="233"/>
    </location>
</feature>
<proteinExistence type="inferred from homology"/>
<accession>A0A7I7UQW8</accession>
<evidence type="ECO:0000259" key="7">
    <source>
        <dbReference type="Pfam" id="PF00441"/>
    </source>
</evidence>
<dbReference type="Proteomes" id="UP000467252">
    <property type="component" value="Chromosome"/>
</dbReference>
<keyword evidence="5 6" id="KW-0560">Oxidoreductase</keyword>
<dbReference type="Gene3D" id="1.20.140.10">
    <property type="entry name" value="Butyryl-CoA Dehydrogenase, subunit A, domain 3"/>
    <property type="match status" value="1"/>
</dbReference>
<evidence type="ECO:0000256" key="4">
    <source>
        <dbReference type="ARBA" id="ARBA00022827"/>
    </source>
</evidence>
<evidence type="ECO:0000256" key="6">
    <source>
        <dbReference type="RuleBase" id="RU362125"/>
    </source>
</evidence>
<evidence type="ECO:0000259" key="8">
    <source>
        <dbReference type="Pfam" id="PF02770"/>
    </source>
</evidence>
<dbReference type="SUPFAM" id="SSF47203">
    <property type="entry name" value="Acyl-CoA dehydrogenase C-terminal domain-like"/>
    <property type="match status" value="1"/>
</dbReference>
<comment type="similarity">
    <text evidence="2 6">Belongs to the acyl-CoA dehydrogenase family.</text>
</comment>
<dbReference type="InterPro" id="IPR052161">
    <property type="entry name" value="Mycobact_Acyl-CoA_DH"/>
</dbReference>
<dbReference type="PANTHER" id="PTHR43292">
    <property type="entry name" value="ACYL-COA DEHYDROGENASE"/>
    <property type="match status" value="1"/>
</dbReference>
<dbReference type="InterPro" id="IPR037069">
    <property type="entry name" value="AcylCoA_DH/ox_N_sf"/>
</dbReference>
<evidence type="ECO:0000259" key="9">
    <source>
        <dbReference type="Pfam" id="PF02771"/>
    </source>
</evidence>
<organism evidence="10 11">
    <name type="scientific">Mycolicibacterium pulveris</name>
    <name type="common">Mycobacterium pulveris</name>
    <dbReference type="NCBI Taxonomy" id="36813"/>
    <lineage>
        <taxon>Bacteria</taxon>
        <taxon>Bacillati</taxon>
        <taxon>Actinomycetota</taxon>
        <taxon>Actinomycetes</taxon>
        <taxon>Mycobacteriales</taxon>
        <taxon>Mycobacteriaceae</taxon>
        <taxon>Mycolicibacterium</taxon>
    </lineage>
</organism>
<reference evidence="10 11" key="1">
    <citation type="journal article" date="2019" name="Emerg. Microbes Infect.">
        <title>Comprehensive subspecies identification of 175 nontuberculous mycobacteria species based on 7547 genomic profiles.</title>
        <authorList>
            <person name="Matsumoto Y."/>
            <person name="Kinjo T."/>
            <person name="Motooka D."/>
            <person name="Nabeya D."/>
            <person name="Jung N."/>
            <person name="Uechi K."/>
            <person name="Horii T."/>
            <person name="Iida T."/>
            <person name="Fujita J."/>
            <person name="Nakamura S."/>
        </authorList>
    </citation>
    <scope>NUCLEOTIDE SEQUENCE [LARGE SCALE GENOMIC DNA]</scope>
    <source>
        <strain evidence="10 11">JCM 6370</strain>
    </source>
</reference>
<evidence type="ECO:0000256" key="3">
    <source>
        <dbReference type="ARBA" id="ARBA00022630"/>
    </source>
</evidence>
<feature type="domain" description="Acyl-CoA dehydrogenase/oxidase C-terminal" evidence="7">
    <location>
        <begin position="245"/>
        <end position="388"/>
    </location>
</feature>
<dbReference type="Gene3D" id="1.10.540.10">
    <property type="entry name" value="Acyl-CoA dehydrogenase/oxidase, N-terminal domain"/>
    <property type="match status" value="1"/>
</dbReference>
<dbReference type="PANTHER" id="PTHR43292:SF3">
    <property type="entry name" value="ACYL-COA DEHYDROGENASE FADE29"/>
    <property type="match status" value="1"/>
</dbReference>
<gene>
    <name evidence="10" type="ORF">MPUL_45880</name>
</gene>
<keyword evidence="3 6" id="KW-0285">Flavoprotein</keyword>
<evidence type="ECO:0000256" key="1">
    <source>
        <dbReference type="ARBA" id="ARBA00001974"/>
    </source>
</evidence>
<dbReference type="GO" id="GO:0050660">
    <property type="term" value="F:flavin adenine dinucleotide binding"/>
    <property type="evidence" value="ECO:0007669"/>
    <property type="project" value="InterPro"/>
</dbReference>
<name>A0A7I7UQW8_MYCPV</name>
<dbReference type="RefSeq" id="WP_163904256.1">
    <property type="nucleotide sequence ID" value="NZ_AP022599.1"/>
</dbReference>
<dbReference type="Pfam" id="PF02770">
    <property type="entry name" value="Acyl-CoA_dh_M"/>
    <property type="match status" value="1"/>
</dbReference>
<dbReference type="GO" id="GO:0005886">
    <property type="term" value="C:plasma membrane"/>
    <property type="evidence" value="ECO:0007669"/>
    <property type="project" value="TreeGrafter"/>
</dbReference>
<evidence type="ECO:0000313" key="10">
    <source>
        <dbReference type="EMBL" id="BBY83430.1"/>
    </source>
</evidence>
<feature type="domain" description="Acyl-CoA dehydrogenase/oxidase N-terminal" evidence="9">
    <location>
        <begin position="54"/>
        <end position="133"/>
    </location>
</feature>
<dbReference type="InterPro" id="IPR009075">
    <property type="entry name" value="AcylCo_DH/oxidase_C"/>
</dbReference>
<evidence type="ECO:0000256" key="2">
    <source>
        <dbReference type="ARBA" id="ARBA00009347"/>
    </source>
</evidence>
<protein>
    <submittedName>
        <fullName evidence="10">Putative acyl-CoA dehydrogenase FadE</fullName>
    </submittedName>
</protein>
<evidence type="ECO:0000313" key="11">
    <source>
        <dbReference type="Proteomes" id="UP000467252"/>
    </source>
</evidence>
<dbReference type="Pfam" id="PF00441">
    <property type="entry name" value="Acyl-CoA_dh_1"/>
    <property type="match status" value="1"/>
</dbReference>
<dbReference type="AlphaFoldDB" id="A0A7I7UQW8"/>
<dbReference type="FunFam" id="2.40.110.10:FF:000011">
    <property type="entry name" value="Acyl-CoA dehydrogenase FadE34"/>
    <property type="match status" value="1"/>
</dbReference>
<dbReference type="SUPFAM" id="SSF56645">
    <property type="entry name" value="Acyl-CoA dehydrogenase NM domain-like"/>
    <property type="match status" value="1"/>
</dbReference>
<keyword evidence="11" id="KW-1185">Reference proteome</keyword>
<dbReference type="InterPro" id="IPR009100">
    <property type="entry name" value="AcylCoA_DH/oxidase_NM_dom_sf"/>
</dbReference>
<dbReference type="InterPro" id="IPR046373">
    <property type="entry name" value="Acyl-CoA_Oxase/DH_mid-dom_sf"/>
</dbReference>
<dbReference type="Pfam" id="PF02771">
    <property type="entry name" value="Acyl-CoA_dh_N"/>
    <property type="match status" value="1"/>
</dbReference>
<dbReference type="GO" id="GO:0016627">
    <property type="term" value="F:oxidoreductase activity, acting on the CH-CH group of donors"/>
    <property type="evidence" value="ECO:0007669"/>
    <property type="project" value="InterPro"/>
</dbReference>
<dbReference type="EMBL" id="AP022599">
    <property type="protein sequence ID" value="BBY83430.1"/>
    <property type="molecule type" value="Genomic_DNA"/>
</dbReference>
<comment type="cofactor">
    <cofactor evidence="1 6">
        <name>FAD</name>
        <dbReference type="ChEBI" id="CHEBI:57692"/>
    </cofactor>
</comment>
<dbReference type="InterPro" id="IPR036250">
    <property type="entry name" value="AcylCo_DH-like_C"/>
</dbReference>
<dbReference type="InterPro" id="IPR006091">
    <property type="entry name" value="Acyl-CoA_Oxase/DH_mid-dom"/>
</dbReference>
<dbReference type="Gene3D" id="2.40.110.10">
    <property type="entry name" value="Butyryl-CoA Dehydrogenase, subunit A, domain 2"/>
    <property type="match status" value="1"/>
</dbReference>